<gene>
    <name evidence="13" type="ORF">KA717_20160</name>
</gene>
<dbReference type="InterPro" id="IPR014032">
    <property type="entry name" value="Peptidase_A24A_bac"/>
</dbReference>
<protein>
    <recommendedName>
        <fullName evidence="9">Prepilin leader peptidase/N-methyltransferase</fullName>
        <ecNumber evidence="9">2.1.1.-</ecNumber>
        <ecNumber evidence="9">3.4.23.43</ecNumber>
    </recommendedName>
</protein>
<reference evidence="13" key="1">
    <citation type="submission" date="2021-04" db="EMBL/GenBank/DDBJ databases">
        <title>Genome sequence of Woronichinia naegeliana from Washington state freshwater lake bloom.</title>
        <authorList>
            <person name="Dreher T.W."/>
        </authorList>
    </citation>
    <scope>NUCLEOTIDE SEQUENCE</scope>
    <source>
        <strain evidence="13">WA131</strain>
    </source>
</reference>
<evidence type="ECO:0000256" key="9">
    <source>
        <dbReference type="RuleBase" id="RU003794"/>
    </source>
</evidence>
<keyword evidence="9" id="KW-0645">Protease</keyword>
<keyword evidence="9" id="KW-0511">Multifunctional enzyme</keyword>
<dbReference type="GO" id="GO:0032259">
    <property type="term" value="P:methylation"/>
    <property type="evidence" value="ECO:0007669"/>
    <property type="project" value="UniProtKB-KW"/>
</dbReference>
<organism evidence="13">
    <name type="scientific">Woronichinia naegeliana WA131</name>
    <dbReference type="NCBI Taxonomy" id="2824559"/>
    <lineage>
        <taxon>Bacteria</taxon>
        <taxon>Bacillati</taxon>
        <taxon>Cyanobacteriota</taxon>
        <taxon>Cyanophyceae</taxon>
        <taxon>Synechococcales</taxon>
        <taxon>Coelosphaeriaceae</taxon>
        <taxon>Woronichinia</taxon>
    </lineage>
</organism>
<dbReference type="Proteomes" id="UP001065613">
    <property type="component" value="Chromosome"/>
</dbReference>
<feature type="domain" description="Prepilin peptidase A24 N-terminal" evidence="12">
    <location>
        <begin position="22"/>
        <end position="104"/>
    </location>
</feature>
<evidence type="ECO:0000256" key="10">
    <source>
        <dbReference type="SAM" id="Phobius"/>
    </source>
</evidence>
<evidence type="ECO:0000259" key="11">
    <source>
        <dbReference type="Pfam" id="PF01478"/>
    </source>
</evidence>
<dbReference type="EC" id="2.1.1.-" evidence="9"/>
<evidence type="ECO:0000256" key="8">
    <source>
        <dbReference type="RuleBase" id="RU003793"/>
    </source>
</evidence>
<dbReference type="InterPro" id="IPR050882">
    <property type="entry name" value="Prepilin_peptidase/N-MTase"/>
</dbReference>
<name>A0A977KRU0_9CYAN</name>
<evidence type="ECO:0000256" key="3">
    <source>
        <dbReference type="ARBA" id="ARBA00022475"/>
    </source>
</evidence>
<dbReference type="EC" id="3.4.23.43" evidence="9"/>
<feature type="domain" description="Prepilin type IV endopeptidase peptidase" evidence="11">
    <location>
        <begin position="114"/>
        <end position="228"/>
    </location>
</feature>
<dbReference type="GO" id="GO:0004190">
    <property type="term" value="F:aspartic-type endopeptidase activity"/>
    <property type="evidence" value="ECO:0007669"/>
    <property type="project" value="UniProtKB-EC"/>
</dbReference>
<keyword evidence="5 9" id="KW-0812">Transmembrane</keyword>
<comment type="similarity">
    <text evidence="2 8">Belongs to the peptidase A24 family.</text>
</comment>
<dbReference type="Gene3D" id="1.20.120.1220">
    <property type="match status" value="1"/>
</dbReference>
<feature type="transmembrane region" description="Helical" evidence="10">
    <location>
        <begin position="12"/>
        <end position="35"/>
    </location>
</feature>
<dbReference type="PANTHER" id="PTHR30487">
    <property type="entry name" value="TYPE 4 PREPILIN-LIKE PROTEINS LEADER PEPTIDE-PROCESSING ENZYME"/>
    <property type="match status" value="1"/>
</dbReference>
<dbReference type="Pfam" id="PF06750">
    <property type="entry name" value="A24_N_bact"/>
    <property type="match status" value="1"/>
</dbReference>
<dbReference type="GO" id="GO:0006465">
    <property type="term" value="P:signal peptide processing"/>
    <property type="evidence" value="ECO:0007669"/>
    <property type="project" value="TreeGrafter"/>
</dbReference>
<keyword evidence="9" id="KW-0808">Transferase</keyword>
<dbReference type="EMBL" id="CP073041">
    <property type="protein sequence ID" value="UXE58397.1"/>
    <property type="molecule type" value="Genomic_DNA"/>
</dbReference>
<evidence type="ECO:0000259" key="12">
    <source>
        <dbReference type="Pfam" id="PF06750"/>
    </source>
</evidence>
<keyword evidence="7 10" id="KW-0472">Membrane</keyword>
<dbReference type="GO" id="GO:0008168">
    <property type="term" value="F:methyltransferase activity"/>
    <property type="evidence" value="ECO:0007669"/>
    <property type="project" value="UniProtKB-KW"/>
</dbReference>
<comment type="subcellular location">
    <subcellularLocation>
        <location evidence="1">Cell inner membrane</location>
        <topology evidence="1">Multi-pass membrane protein</topology>
    </subcellularLocation>
    <subcellularLocation>
        <location evidence="9">Cell membrane</location>
        <topology evidence="9">Multi-pass membrane protein</topology>
    </subcellularLocation>
</comment>
<keyword evidence="9" id="KW-0489">Methyltransferase</keyword>
<dbReference type="PRINTS" id="PR00864">
    <property type="entry name" value="PREPILNPTASE"/>
</dbReference>
<feature type="transmembrane region" description="Helical" evidence="10">
    <location>
        <begin position="111"/>
        <end position="128"/>
    </location>
</feature>
<dbReference type="GO" id="GO:0005886">
    <property type="term" value="C:plasma membrane"/>
    <property type="evidence" value="ECO:0007669"/>
    <property type="project" value="UniProtKB-SubCell"/>
</dbReference>
<accession>A0A977KRU0</accession>
<keyword evidence="3" id="KW-1003">Cell membrane</keyword>
<keyword evidence="9" id="KW-0378">Hydrolase</keyword>
<evidence type="ECO:0000256" key="2">
    <source>
        <dbReference type="ARBA" id="ARBA00005801"/>
    </source>
</evidence>
<feature type="transmembrane region" description="Helical" evidence="10">
    <location>
        <begin position="162"/>
        <end position="188"/>
    </location>
</feature>
<dbReference type="AlphaFoldDB" id="A0A977KRU0"/>
<comment type="function">
    <text evidence="9">Plays an essential role in type IV pili and type II pseudopili formation by proteolytically removing the leader sequence from substrate proteins and subsequently monomethylating the alpha-amino group of the newly exposed N-terminal phenylalanine.</text>
</comment>
<evidence type="ECO:0000256" key="1">
    <source>
        <dbReference type="ARBA" id="ARBA00004429"/>
    </source>
</evidence>
<keyword evidence="4" id="KW-0997">Cell inner membrane</keyword>
<dbReference type="InterPro" id="IPR000045">
    <property type="entry name" value="Prepilin_IV_endopep_pep"/>
</dbReference>
<dbReference type="PANTHER" id="PTHR30487:SF0">
    <property type="entry name" value="PREPILIN LEADER PEPTIDASE_N-METHYLTRANSFERASE-RELATED"/>
    <property type="match status" value="1"/>
</dbReference>
<proteinExistence type="inferred from homology"/>
<feature type="transmembrane region" description="Helical" evidence="10">
    <location>
        <begin position="242"/>
        <end position="259"/>
    </location>
</feature>
<sequence length="275" mass="30037">MSLPISADLIFTLGILPFVFAFGASVGSFLNVVVYRLPEGLSLIHPPSRCPHCFHSLGRTEKVPVLGWLWLQGKCRWCHTKISMRYPLVELVTGILFCFTLMQFGWTGQTLSYWVLISFLLALALIDWDTMTLPSVLTKSGLGVGLSLQLFLGSQRGEFAQALIQALGGALVGLWLLDLIRIIGTFWLGQEAMGDGDPKLAAMMGAWLGWKLLLVSVFLACSLGAIIGGLAIAIGELKQRQGFPFGPFLAGGALLSLFWGDRLLALYSQIFLPNF</sequence>
<comment type="catalytic activity">
    <reaction evidence="9">
        <text>Typically cleaves a -Gly-|-Phe- bond to release an N-terminal, basic peptide of 5-8 residues from type IV prepilin, and then N-methylates the new N-terminal amino group, the methyl donor being S-adenosyl-L-methionine.</text>
        <dbReference type="EC" id="3.4.23.43"/>
    </reaction>
</comment>
<feature type="transmembrane region" description="Helical" evidence="10">
    <location>
        <begin position="208"/>
        <end position="235"/>
    </location>
</feature>
<evidence type="ECO:0000256" key="5">
    <source>
        <dbReference type="ARBA" id="ARBA00022692"/>
    </source>
</evidence>
<evidence type="ECO:0000256" key="6">
    <source>
        <dbReference type="ARBA" id="ARBA00022989"/>
    </source>
</evidence>
<dbReference type="InterPro" id="IPR010627">
    <property type="entry name" value="Prepilin_pept_A24_N"/>
</dbReference>
<evidence type="ECO:0000256" key="4">
    <source>
        <dbReference type="ARBA" id="ARBA00022519"/>
    </source>
</evidence>
<evidence type="ECO:0000313" key="13">
    <source>
        <dbReference type="EMBL" id="UXE58397.1"/>
    </source>
</evidence>
<evidence type="ECO:0000256" key="7">
    <source>
        <dbReference type="ARBA" id="ARBA00023136"/>
    </source>
</evidence>
<dbReference type="Pfam" id="PF01478">
    <property type="entry name" value="Peptidase_A24"/>
    <property type="match status" value="1"/>
</dbReference>
<dbReference type="KEGG" id="wna:KA717_20160"/>
<keyword evidence="6 10" id="KW-1133">Transmembrane helix</keyword>